<accession>A0A8S1PMH9</accession>
<dbReference type="EMBL" id="CAJJDN010000081">
    <property type="protein sequence ID" value="CAD8104206.1"/>
    <property type="molecule type" value="Genomic_DNA"/>
</dbReference>
<evidence type="ECO:0008006" key="4">
    <source>
        <dbReference type="Google" id="ProtNLM"/>
    </source>
</evidence>
<comment type="caution">
    <text evidence="2">The sequence shown here is derived from an EMBL/GenBank/DDBJ whole genome shotgun (WGS) entry which is preliminary data.</text>
</comment>
<gene>
    <name evidence="2" type="ORF">PSON_ATCC_30995.1.T0810242</name>
</gene>
<evidence type="ECO:0000256" key="1">
    <source>
        <dbReference type="SAM" id="Phobius"/>
    </source>
</evidence>
<dbReference type="AlphaFoldDB" id="A0A8S1PMH9"/>
<keyword evidence="1" id="KW-1133">Transmembrane helix</keyword>
<dbReference type="Proteomes" id="UP000692954">
    <property type="component" value="Unassembled WGS sequence"/>
</dbReference>
<protein>
    <recommendedName>
        <fullName evidence="4">Transmembrane protein</fullName>
    </recommendedName>
</protein>
<evidence type="ECO:0000313" key="3">
    <source>
        <dbReference type="Proteomes" id="UP000692954"/>
    </source>
</evidence>
<feature type="transmembrane region" description="Helical" evidence="1">
    <location>
        <begin position="134"/>
        <end position="153"/>
    </location>
</feature>
<organism evidence="2 3">
    <name type="scientific">Paramecium sonneborni</name>
    <dbReference type="NCBI Taxonomy" id="65129"/>
    <lineage>
        <taxon>Eukaryota</taxon>
        <taxon>Sar</taxon>
        <taxon>Alveolata</taxon>
        <taxon>Ciliophora</taxon>
        <taxon>Intramacronucleata</taxon>
        <taxon>Oligohymenophorea</taxon>
        <taxon>Peniculida</taxon>
        <taxon>Parameciidae</taxon>
        <taxon>Paramecium</taxon>
    </lineage>
</organism>
<keyword evidence="3" id="KW-1185">Reference proteome</keyword>
<evidence type="ECO:0000313" key="2">
    <source>
        <dbReference type="EMBL" id="CAD8104206.1"/>
    </source>
</evidence>
<proteinExistence type="predicted"/>
<sequence length="157" mass="19285">MNYISNFLTRQKLFQLIHINSSKRFKSIICYRQINCRVDELELLILIQYGAQNQQLLVYYMLQLSYWTPQNSLIYIYRFSVRDEMSELNQVIHIYQNKLRIENQTIIYEYQMESFNISFKIMQMEREVILQKQVNFLHLLAISMGLIENYFWIYQVH</sequence>
<keyword evidence="1" id="KW-0812">Transmembrane</keyword>
<name>A0A8S1PMH9_9CILI</name>
<reference evidence="2" key="1">
    <citation type="submission" date="2021-01" db="EMBL/GenBank/DDBJ databases">
        <authorList>
            <consortium name="Genoscope - CEA"/>
            <person name="William W."/>
        </authorList>
    </citation>
    <scope>NUCLEOTIDE SEQUENCE</scope>
</reference>
<keyword evidence="1" id="KW-0472">Membrane</keyword>